<feature type="domain" description="Peptidase M16 C-terminal" evidence="4">
    <location>
        <begin position="673"/>
        <end position="853"/>
    </location>
</feature>
<protein>
    <submittedName>
        <fullName evidence="5">Peptidase M16</fullName>
    </submittedName>
</protein>
<dbReference type="Pfam" id="PF00675">
    <property type="entry name" value="Peptidase_M16"/>
    <property type="match status" value="2"/>
</dbReference>
<dbReference type="SUPFAM" id="SSF63411">
    <property type="entry name" value="LuxS/MPP-like metallohydrolase"/>
    <property type="match status" value="4"/>
</dbReference>
<dbReference type="InterPro" id="IPR007863">
    <property type="entry name" value="Peptidase_M16_C"/>
</dbReference>
<feature type="domain" description="Peptidase M16 C-terminal" evidence="4">
    <location>
        <begin position="210"/>
        <end position="383"/>
    </location>
</feature>
<dbReference type="InterPro" id="IPR011765">
    <property type="entry name" value="Pept_M16_N"/>
</dbReference>
<comment type="similarity">
    <text evidence="1">Belongs to the peptidase M16 family.</text>
</comment>
<evidence type="ECO:0000256" key="2">
    <source>
        <dbReference type="SAM" id="SignalP"/>
    </source>
</evidence>
<keyword evidence="2" id="KW-0732">Signal</keyword>
<accession>A0A0A0EVK3</accession>
<dbReference type="InterPro" id="IPR050361">
    <property type="entry name" value="MPP/UQCRC_Complex"/>
</dbReference>
<keyword evidence="6" id="KW-1185">Reference proteome</keyword>
<dbReference type="GO" id="GO:0046872">
    <property type="term" value="F:metal ion binding"/>
    <property type="evidence" value="ECO:0007669"/>
    <property type="project" value="InterPro"/>
</dbReference>
<evidence type="ECO:0000313" key="6">
    <source>
        <dbReference type="Proteomes" id="UP000029998"/>
    </source>
</evidence>
<comment type="caution">
    <text evidence="5">The sequence shown here is derived from an EMBL/GenBank/DDBJ whole genome shotgun (WGS) entry which is preliminary data.</text>
</comment>
<organism evidence="5 6">
    <name type="scientific">Lysobacter daejeonensis GH1-9</name>
    <dbReference type="NCBI Taxonomy" id="1385517"/>
    <lineage>
        <taxon>Bacteria</taxon>
        <taxon>Pseudomonadati</taxon>
        <taxon>Pseudomonadota</taxon>
        <taxon>Gammaproteobacteria</taxon>
        <taxon>Lysobacterales</taxon>
        <taxon>Lysobacteraceae</taxon>
        <taxon>Aerolutibacter</taxon>
    </lineage>
</organism>
<dbReference type="InterPro" id="IPR011249">
    <property type="entry name" value="Metalloenz_LuxS/M16"/>
</dbReference>
<dbReference type="EMBL" id="AVPU01000038">
    <property type="protein sequence ID" value="KGM53187.1"/>
    <property type="molecule type" value="Genomic_DNA"/>
</dbReference>
<feature type="domain" description="Peptidase M16 N-terminal" evidence="3">
    <location>
        <begin position="52"/>
        <end position="183"/>
    </location>
</feature>
<evidence type="ECO:0000259" key="4">
    <source>
        <dbReference type="Pfam" id="PF05193"/>
    </source>
</evidence>
<evidence type="ECO:0000256" key="1">
    <source>
        <dbReference type="ARBA" id="ARBA00007261"/>
    </source>
</evidence>
<evidence type="ECO:0000313" key="5">
    <source>
        <dbReference type="EMBL" id="KGM53187.1"/>
    </source>
</evidence>
<sequence>MTVFARPRAAALALALATAMGGLTFTPAPALAKAPAKVDIAYDEFTLPNGLRVVVHTDRKAPIVAVNLWYHVGSKDEPSGRSGFAHLFEHLMFNGSENHPGEYFEPFELIGATDMNGTTNQDRTNYFQNVPTTALDTALWMESDRMGHLLGAIDQKTLDEQRGVVQNEKRQGENQPYGQVWTKLGQALYPKSHPYGHTVIGSMNDLNAASLDDVKQWFRTWYGPNNAVLVLAGDIDVKTAREKVAKYFGHIPASPTMAQPKVDVAVRAQSTREVMQDKVPAVRVYRAWNVAQVGTTDIDQLQLLGFVLGGSKSSRLDTRLLHGDKLVDSISAGAYASQLGSNFMITATLKDGVDPAKVEAIIDEELRKLIAEGPTAAELSQAKVATRASFIRGIERIGGFGGKADALAECAIYTGNPGCFRDSLKTIETATATDLKAVGAKWLGKGDHTLIVQKGERTPLPEDPAGTPAPFQLPAVDKKYKTTASTVDRKAGVPMPTQFPQLAFPALQRTTLSNGTQVILAERHDIPVVQMSYQFNGGYTADHGAKLGTSSFAMGMLDEGAGELGTLAFANRAEALGANLGASASLDGSSAYLSALKENLDPSLDLFADMLRAPRFDQAEVDRIKASWIAGIKQEKARPNSAALRVLPPLLYGADHAYAIPFSGSGTEASIASLTRDDLVAFHKAWVRPEGATLIVVGDTTLKTIVPMLEKHLGDWRGEGAAPTVAAPAAVARPAQPRVFLVDQPGAVQANLFVGQLMPSSKDPGAVKLEVANDVIGGSFTARLNMNLREDKHWSYGARTQLVNALGPRPWLAVAPVQIDKTVESMQEVQREVSEYVSGKAPPTAAEVAKIQANESRSLPGAYETASAVMGTIGGIVRYGRPDDYVTRRNAEIAALTPAQVTEAAKAIDPNALTWVVVGDLKQIEAPVRALNLGAVQVLDADGKPVVATAAPAVPAKPASAK</sequence>
<dbReference type="Proteomes" id="UP000029998">
    <property type="component" value="Unassembled WGS sequence"/>
</dbReference>
<dbReference type="PANTHER" id="PTHR11851">
    <property type="entry name" value="METALLOPROTEASE"/>
    <property type="match status" value="1"/>
</dbReference>
<feature type="domain" description="Peptidase M16 N-terminal" evidence="3">
    <location>
        <begin position="518"/>
        <end position="636"/>
    </location>
</feature>
<dbReference type="PANTHER" id="PTHR11851:SF49">
    <property type="entry name" value="MITOCHONDRIAL-PROCESSING PEPTIDASE SUBUNIT ALPHA"/>
    <property type="match status" value="1"/>
</dbReference>
<name>A0A0A0EVK3_9GAMM</name>
<gene>
    <name evidence="5" type="ORF">N800_06870</name>
</gene>
<reference evidence="5 6" key="1">
    <citation type="submission" date="2013-08" db="EMBL/GenBank/DDBJ databases">
        <title>Genome sequencing of Lysobacter.</title>
        <authorList>
            <person name="Zhang S."/>
            <person name="Wang G."/>
        </authorList>
    </citation>
    <scope>NUCLEOTIDE SEQUENCE [LARGE SCALE GENOMIC DNA]</scope>
    <source>
        <strain evidence="5 6">GH1-9</strain>
    </source>
</reference>
<dbReference type="AlphaFoldDB" id="A0A0A0EVK3"/>
<dbReference type="Pfam" id="PF05193">
    <property type="entry name" value="Peptidase_M16_C"/>
    <property type="match status" value="2"/>
</dbReference>
<dbReference type="RefSeq" id="WP_036139839.1">
    <property type="nucleotide sequence ID" value="NZ_AVPU01000038.1"/>
</dbReference>
<proteinExistence type="inferred from homology"/>
<feature type="chain" id="PRO_5001969372" evidence="2">
    <location>
        <begin position="33"/>
        <end position="962"/>
    </location>
</feature>
<dbReference type="eggNOG" id="COG0612">
    <property type="taxonomic scope" value="Bacteria"/>
</dbReference>
<dbReference type="Gene3D" id="3.30.830.10">
    <property type="entry name" value="Metalloenzyme, LuxS/M16 peptidase-like"/>
    <property type="match status" value="4"/>
</dbReference>
<evidence type="ECO:0000259" key="3">
    <source>
        <dbReference type="Pfam" id="PF00675"/>
    </source>
</evidence>
<dbReference type="OrthoDB" id="9811314at2"/>
<dbReference type="STRING" id="1385517.N800_06870"/>
<feature type="signal peptide" evidence="2">
    <location>
        <begin position="1"/>
        <end position="32"/>
    </location>
</feature>